<dbReference type="SUPFAM" id="SSF53448">
    <property type="entry name" value="Nucleotide-diphospho-sugar transferases"/>
    <property type="match status" value="1"/>
</dbReference>
<feature type="domain" description="Glycosyltransferase 2-like" evidence="2">
    <location>
        <begin position="11"/>
        <end position="115"/>
    </location>
</feature>
<dbReference type="Gene3D" id="3.90.550.10">
    <property type="entry name" value="Spore Coat Polysaccharide Biosynthesis Protein SpsA, Chain A"/>
    <property type="match status" value="1"/>
</dbReference>
<evidence type="ECO:0000256" key="1">
    <source>
        <dbReference type="ARBA" id="ARBA00038494"/>
    </source>
</evidence>
<dbReference type="CDD" id="cd02511">
    <property type="entry name" value="Beta4Glucosyltransferase"/>
    <property type="match status" value="1"/>
</dbReference>
<dbReference type="Pfam" id="PF00535">
    <property type="entry name" value="Glycos_transf_2"/>
    <property type="match status" value="1"/>
</dbReference>
<name>A0ABY5XYM0_9BACT</name>
<dbReference type="PANTHER" id="PTHR43630">
    <property type="entry name" value="POLY-BETA-1,6-N-ACETYL-D-GLUCOSAMINE SYNTHASE"/>
    <property type="match status" value="1"/>
</dbReference>
<dbReference type="Proteomes" id="UP001058120">
    <property type="component" value="Chromosome"/>
</dbReference>
<dbReference type="RefSeq" id="WP_334314456.1">
    <property type="nucleotide sequence ID" value="NZ_CP065938.1"/>
</dbReference>
<protein>
    <submittedName>
        <fullName evidence="3">Glycosyltransferase family 2 protein</fullName>
    </submittedName>
</protein>
<reference evidence="3" key="1">
    <citation type="submission" date="2020-12" db="EMBL/GenBank/DDBJ databases">
        <title>Taurinivorans muris gen. nov., sp. nov., fundamental and realized metabolic niche of a ubiquitous sulfidogenic bacterium in the murine intestine.</title>
        <authorList>
            <person name="Ye H."/>
            <person name="Hanson B.T."/>
            <person name="Loy A."/>
        </authorList>
    </citation>
    <scope>NUCLEOTIDE SEQUENCE</scope>
    <source>
        <strain evidence="3">LT0009</strain>
    </source>
</reference>
<dbReference type="InterPro" id="IPR029044">
    <property type="entry name" value="Nucleotide-diphossugar_trans"/>
</dbReference>
<gene>
    <name evidence="3" type="ORF">JBF11_05240</name>
</gene>
<keyword evidence="4" id="KW-1185">Reference proteome</keyword>
<proteinExistence type="inferred from homology"/>
<accession>A0ABY5XYM0</accession>
<dbReference type="EMBL" id="CP065938">
    <property type="protein sequence ID" value="UWX04901.1"/>
    <property type="molecule type" value="Genomic_DNA"/>
</dbReference>
<comment type="similarity">
    <text evidence="1">Belongs to the glycosyltransferase 2 family. WaaE/KdtX subfamily.</text>
</comment>
<evidence type="ECO:0000259" key="2">
    <source>
        <dbReference type="Pfam" id="PF00535"/>
    </source>
</evidence>
<dbReference type="PANTHER" id="PTHR43630:SF2">
    <property type="entry name" value="GLYCOSYLTRANSFERASE"/>
    <property type="match status" value="1"/>
</dbReference>
<dbReference type="InterPro" id="IPR001173">
    <property type="entry name" value="Glyco_trans_2-like"/>
</dbReference>
<sequence length="276" mass="31915">MVEKKAKLTALIIVLNGERTIGSCLQSLAFCDNIVVIDSFSTDKTKEICQEHKAFFVENPFKGYMEQIRFGIDWIQKNAPSEWIFFLDCDEICSLELKEKIQKALAHNSPVSAYQVSRLTWYYDRFLRHGGMYPDRLFRLFKPEAIEISQKNGHPVYIPTKEHGILDGDLLHYSYESFRHQMQKINGYATRGANSMRAEGKKGGLAKALFHSFWRFFAMYALKKGFLDGKAGFINACHIAFYTFLKYIRIDEGTWGKPFVQSLSELATNKQKKEKQ</sequence>
<evidence type="ECO:0000313" key="3">
    <source>
        <dbReference type="EMBL" id="UWX04901.1"/>
    </source>
</evidence>
<evidence type="ECO:0000313" key="4">
    <source>
        <dbReference type="Proteomes" id="UP001058120"/>
    </source>
</evidence>
<organism evidence="3 4">
    <name type="scientific">Taurinivorans muris</name>
    <dbReference type="NCBI Taxonomy" id="2787751"/>
    <lineage>
        <taxon>Bacteria</taxon>
        <taxon>Pseudomonadati</taxon>
        <taxon>Thermodesulfobacteriota</taxon>
        <taxon>Desulfovibrionia</taxon>
        <taxon>Desulfovibrionales</taxon>
        <taxon>Desulfovibrionaceae</taxon>
        <taxon>Taurinivorans</taxon>
    </lineage>
</organism>